<sequence>MSALTVGVGTSHLENSHDAGAEACKLAFEKTEGKADVLIVFGAMRFDHKALLSGINAVAGEVPMVGGTTAGEISPEGFSEGSVVVMAITSPMLTFDPGIGLHMSNDEDACARALIADICSGAVIEEASSLLVFPNGMGGDGLKVLKGLQDVLGKSFEIVGGYLGDDMRFKHTFQYYNGRVYRDAIVGLLVSLKGDFRTGIGVRSGFESIGNSFYCTSSEGNVVKEFDNVSALGLYREFLGEERFKRLPGICMEYPFGLIDEDAGSSGERYFQLRCGLNVDKKEGTITFTASIPEGSAVTLTSGSRGDVINGAREAAQQAMGRLRGVKPELIVMFSCVGRKLVLGRRTSEEVEVVRKCLGYDVPIIGFYTYGEIGPIDSSVEKLAEAKFHNETVVLWVLGSA</sequence>
<protein>
    <recommendedName>
        <fullName evidence="5">Histidine kinase</fullName>
    </recommendedName>
</protein>
<organism evidence="3 4">
    <name type="scientific">Prosthecochloris marina</name>
    <dbReference type="NCBI Taxonomy" id="2017681"/>
    <lineage>
        <taxon>Bacteria</taxon>
        <taxon>Pseudomonadati</taxon>
        <taxon>Chlorobiota</taxon>
        <taxon>Chlorobiia</taxon>
        <taxon>Chlorobiales</taxon>
        <taxon>Chlorobiaceae</taxon>
        <taxon>Prosthecochloris</taxon>
    </lineage>
</organism>
<evidence type="ECO:0000313" key="4">
    <source>
        <dbReference type="Proteomes" id="UP000246278"/>
    </source>
</evidence>
<dbReference type="Pfam" id="PF10442">
    <property type="entry name" value="FIST_C"/>
    <property type="match status" value="1"/>
</dbReference>
<name>A0A317T6M5_9CHLB</name>
<dbReference type="Pfam" id="PF08495">
    <property type="entry name" value="FIST"/>
    <property type="match status" value="1"/>
</dbReference>
<dbReference type="EMBL" id="PDNZ01000003">
    <property type="protein sequence ID" value="PWW82274.1"/>
    <property type="molecule type" value="Genomic_DNA"/>
</dbReference>
<accession>A0A317T6M5</accession>
<dbReference type="PANTHER" id="PTHR40252:SF2">
    <property type="entry name" value="BLR0328 PROTEIN"/>
    <property type="match status" value="1"/>
</dbReference>
<dbReference type="Proteomes" id="UP000246278">
    <property type="component" value="Unassembled WGS sequence"/>
</dbReference>
<dbReference type="InterPro" id="IPR013702">
    <property type="entry name" value="FIST_domain_N"/>
</dbReference>
<evidence type="ECO:0000259" key="2">
    <source>
        <dbReference type="SMART" id="SM01204"/>
    </source>
</evidence>
<evidence type="ECO:0000313" key="3">
    <source>
        <dbReference type="EMBL" id="PWW82274.1"/>
    </source>
</evidence>
<dbReference type="AlphaFoldDB" id="A0A317T6M5"/>
<dbReference type="PANTHER" id="PTHR40252">
    <property type="entry name" value="BLR0328 PROTEIN"/>
    <property type="match status" value="1"/>
</dbReference>
<feature type="domain" description="FIST C-domain" evidence="2">
    <location>
        <begin position="231"/>
        <end position="376"/>
    </location>
</feature>
<reference evidence="4" key="1">
    <citation type="submission" date="2017-10" db="EMBL/GenBank/DDBJ databases">
        <authorList>
            <person name="Gaisin V.A."/>
            <person name="Rysina M.S."/>
            <person name="Grouzdev D.S."/>
        </authorList>
    </citation>
    <scope>NUCLEOTIDE SEQUENCE [LARGE SCALE GENOMIC DNA]</scope>
    <source>
        <strain evidence="4">V1</strain>
    </source>
</reference>
<feature type="domain" description="FIST" evidence="1">
    <location>
        <begin position="34"/>
        <end position="230"/>
    </location>
</feature>
<dbReference type="SMART" id="SM01204">
    <property type="entry name" value="FIST_C"/>
    <property type="match status" value="1"/>
</dbReference>
<comment type="caution">
    <text evidence="3">The sequence shown here is derived from an EMBL/GenBank/DDBJ whole genome shotgun (WGS) entry which is preliminary data.</text>
</comment>
<keyword evidence="4" id="KW-1185">Reference proteome</keyword>
<evidence type="ECO:0000259" key="1">
    <source>
        <dbReference type="SMART" id="SM00897"/>
    </source>
</evidence>
<proteinExistence type="predicted"/>
<dbReference type="InterPro" id="IPR019494">
    <property type="entry name" value="FIST_C"/>
</dbReference>
<dbReference type="SMART" id="SM00897">
    <property type="entry name" value="FIST"/>
    <property type="match status" value="1"/>
</dbReference>
<dbReference type="OrthoDB" id="9770435at2"/>
<evidence type="ECO:0008006" key="5">
    <source>
        <dbReference type="Google" id="ProtNLM"/>
    </source>
</evidence>
<dbReference type="RefSeq" id="WP_110022748.1">
    <property type="nucleotide sequence ID" value="NZ_PDNZ01000003.1"/>
</dbReference>
<gene>
    <name evidence="3" type="ORF">CR164_04490</name>
</gene>